<sequence>MFLNKKRTLQIKELEEKINWLATQVLAKCDYCGKLKDKTTIKQASSYAKERDIHSFSLGKIHSSSLVSNAKYICKDCLNVVKDQLKKYQEILKFIKKEKALGGKK</sequence>
<organism evidence="1 2">
    <name type="scientific">candidate division WOR-1 bacterium RIFOXYB2_FULL_37_13</name>
    <dbReference type="NCBI Taxonomy" id="1802579"/>
    <lineage>
        <taxon>Bacteria</taxon>
        <taxon>Bacillati</taxon>
        <taxon>Saganbacteria</taxon>
    </lineage>
</organism>
<dbReference type="Proteomes" id="UP000178417">
    <property type="component" value="Unassembled WGS sequence"/>
</dbReference>
<protein>
    <submittedName>
        <fullName evidence="1">Uncharacterized protein</fullName>
    </submittedName>
</protein>
<evidence type="ECO:0000313" key="2">
    <source>
        <dbReference type="Proteomes" id="UP000178417"/>
    </source>
</evidence>
<gene>
    <name evidence="1" type="ORF">A2310_08170</name>
</gene>
<evidence type="ECO:0000313" key="1">
    <source>
        <dbReference type="EMBL" id="OGC24288.1"/>
    </source>
</evidence>
<comment type="caution">
    <text evidence="1">The sequence shown here is derived from an EMBL/GenBank/DDBJ whole genome shotgun (WGS) entry which is preliminary data.</text>
</comment>
<dbReference type="EMBL" id="MEUB01000010">
    <property type="protein sequence ID" value="OGC24288.1"/>
    <property type="molecule type" value="Genomic_DNA"/>
</dbReference>
<accession>A0A1F4SV20</accession>
<reference evidence="1 2" key="1">
    <citation type="journal article" date="2016" name="Nat. Commun.">
        <title>Thousands of microbial genomes shed light on interconnected biogeochemical processes in an aquifer system.</title>
        <authorList>
            <person name="Anantharaman K."/>
            <person name="Brown C.T."/>
            <person name="Hug L.A."/>
            <person name="Sharon I."/>
            <person name="Castelle C.J."/>
            <person name="Probst A.J."/>
            <person name="Thomas B.C."/>
            <person name="Singh A."/>
            <person name="Wilkins M.J."/>
            <person name="Karaoz U."/>
            <person name="Brodie E.L."/>
            <person name="Williams K.H."/>
            <person name="Hubbard S.S."/>
            <person name="Banfield J.F."/>
        </authorList>
    </citation>
    <scope>NUCLEOTIDE SEQUENCE [LARGE SCALE GENOMIC DNA]</scope>
</reference>
<name>A0A1F4SV20_UNCSA</name>
<dbReference type="AlphaFoldDB" id="A0A1F4SV20"/>
<dbReference type="STRING" id="1802579.A2310_08170"/>
<proteinExistence type="predicted"/>